<keyword evidence="2" id="KW-1185">Reference proteome</keyword>
<reference evidence="1" key="1">
    <citation type="submission" date="2021-05" db="EMBL/GenBank/DDBJ databases">
        <authorList>
            <person name="Tanabe Y."/>
        </authorList>
    </citation>
    <scope>NUCLEOTIDE SEQUENCE</scope>
    <source>
        <strain evidence="1">BOTRYCO-1</strain>
    </source>
</reference>
<sequence length="82" mass="9041">MFASDIADLSPEIADEVHKFLKANQAWLVRAFRSSGSQLSAAQAHLFFSSVQGAMLTAWAIQDHGIFEEATNAALMMFQRPL</sequence>
<gene>
    <name evidence="1" type="ORF">PsB1_0569</name>
</gene>
<dbReference type="Proteomes" id="UP001161064">
    <property type="component" value="Unassembled WGS sequence"/>
</dbReference>
<evidence type="ECO:0000313" key="2">
    <source>
        <dbReference type="Proteomes" id="UP001161064"/>
    </source>
</evidence>
<reference evidence="1" key="2">
    <citation type="journal article" date="2023" name="ISME Commun">
        <title>Characterization of a bloom-associated alphaproteobacterial lineage, 'Candidatus Phycosocius': insights into freshwater algal-bacterial interactions.</title>
        <authorList>
            <person name="Tanabe Y."/>
            <person name="Yamaguchi H."/>
            <person name="Yoshida M."/>
            <person name="Kai A."/>
            <person name="Okazaki Y."/>
        </authorList>
    </citation>
    <scope>NUCLEOTIDE SEQUENCE</scope>
    <source>
        <strain evidence="1">BOTRYCO-1</strain>
    </source>
</reference>
<dbReference type="EMBL" id="BPFZ01000002">
    <property type="protein sequence ID" value="GIU66415.1"/>
    <property type="molecule type" value="Genomic_DNA"/>
</dbReference>
<dbReference type="Gene3D" id="1.10.357.10">
    <property type="entry name" value="Tetracycline Repressor, domain 2"/>
    <property type="match status" value="1"/>
</dbReference>
<name>A0ABQ4PTV2_9PROT</name>
<proteinExistence type="predicted"/>
<accession>A0ABQ4PTV2</accession>
<protein>
    <recommendedName>
        <fullName evidence="3">TetR family transcriptional regulator</fullName>
    </recommendedName>
</protein>
<evidence type="ECO:0000313" key="1">
    <source>
        <dbReference type="EMBL" id="GIU66415.1"/>
    </source>
</evidence>
<dbReference type="SUPFAM" id="SSF48498">
    <property type="entry name" value="Tetracyclin repressor-like, C-terminal domain"/>
    <property type="match status" value="1"/>
</dbReference>
<organism evidence="1 2">
    <name type="scientific">Candidatus Phycosocius spiralis</name>
    <dbReference type="NCBI Taxonomy" id="2815099"/>
    <lineage>
        <taxon>Bacteria</taxon>
        <taxon>Pseudomonadati</taxon>
        <taxon>Pseudomonadota</taxon>
        <taxon>Alphaproteobacteria</taxon>
        <taxon>Caulobacterales</taxon>
        <taxon>Caulobacterales incertae sedis</taxon>
        <taxon>Candidatus Phycosocius</taxon>
    </lineage>
</organism>
<evidence type="ECO:0008006" key="3">
    <source>
        <dbReference type="Google" id="ProtNLM"/>
    </source>
</evidence>
<dbReference type="InterPro" id="IPR036271">
    <property type="entry name" value="Tet_transcr_reg_TetR-rel_C_sf"/>
</dbReference>
<comment type="caution">
    <text evidence="1">The sequence shown here is derived from an EMBL/GenBank/DDBJ whole genome shotgun (WGS) entry which is preliminary data.</text>
</comment>